<dbReference type="Bgee" id="ENSXETG00000020472">
    <property type="expression patterns" value="Expressed in testis and 14 other cell types or tissues"/>
</dbReference>
<dbReference type="GeneTree" id="ENSGT00940000159756"/>
<name>A0A803KFR9_XENTR</name>
<feature type="compositionally biased region" description="Polar residues" evidence="1">
    <location>
        <begin position="1"/>
        <end position="15"/>
    </location>
</feature>
<dbReference type="AlphaFoldDB" id="A0A803KFR9"/>
<feature type="region of interest" description="Disordered" evidence="1">
    <location>
        <begin position="1"/>
        <end position="55"/>
    </location>
</feature>
<dbReference type="Ensembl" id="ENSXETT00000118540">
    <property type="protein sequence ID" value="ENSXETP00000119216"/>
    <property type="gene ID" value="ENSXETG00000020472"/>
</dbReference>
<dbReference type="Pfam" id="PF10274">
    <property type="entry name" value="ParcG"/>
    <property type="match status" value="1"/>
</dbReference>
<accession>A0A803KFR9</accession>
<feature type="compositionally biased region" description="Low complexity" evidence="1">
    <location>
        <begin position="16"/>
        <end position="34"/>
    </location>
</feature>
<proteinExistence type="predicted"/>
<dbReference type="InterPro" id="IPR019399">
    <property type="entry name" value="Parkin_co-regulated_protein"/>
</dbReference>
<gene>
    <name evidence="2" type="primary">pacrgl</name>
</gene>
<dbReference type="PANTHER" id="PTHR21207">
    <property type="entry name" value="PARKIN COREGULATED GENE PROTEIN PARK2 COREGULATED"/>
    <property type="match status" value="1"/>
</dbReference>
<protein>
    <submittedName>
        <fullName evidence="2">Parkin coregulated-like</fullName>
    </submittedName>
</protein>
<evidence type="ECO:0000313" key="2">
    <source>
        <dbReference type="Ensembl" id="ENSXETP00000119216"/>
    </source>
</evidence>
<dbReference type="Xenbase" id="XB-GENE-954377">
    <property type="gene designation" value="pacrgl"/>
</dbReference>
<reference evidence="2" key="2">
    <citation type="submission" date="2021-03" db="UniProtKB">
        <authorList>
            <consortium name="Ensembl"/>
        </authorList>
    </citation>
    <scope>IDENTIFICATION</scope>
</reference>
<evidence type="ECO:0000256" key="1">
    <source>
        <dbReference type="SAM" id="MobiDB-lite"/>
    </source>
</evidence>
<sequence>MSSSFRGGLRATNQRTKATPSASATSSTNTASSARPRPSDKLNPKTIDPFAEPRRSPSAFSAVYSRGGIPCSAHHLLMLQSLKEQFSGLKETRHPYTFVSQEGFKELLMVPGAKEKVLPILPKVTAALKGALVCIQQQAFALAYPNA</sequence>
<reference evidence="2" key="1">
    <citation type="journal article" date="2010" name="Science">
        <title>The genome of the Western clawed frog Xenopus tropicalis.</title>
        <authorList>
            <person name="Hellsten U."/>
            <person name="Harland R.M."/>
            <person name="Gilchrist M.J."/>
            <person name="Hendrix D."/>
            <person name="Jurka J."/>
            <person name="Kapitonov V."/>
            <person name="Ovcharenko I."/>
            <person name="Putnam N.H."/>
            <person name="Shu S."/>
            <person name="Taher L."/>
            <person name="Blitz I.L."/>
            <person name="Blumberg B."/>
            <person name="Dichmann D.S."/>
            <person name="Dubchak I."/>
            <person name="Amaya E."/>
            <person name="Detter J.C."/>
            <person name="Fletcher R."/>
            <person name="Gerhard D.S."/>
            <person name="Goodstein D."/>
            <person name="Graves T."/>
            <person name="Grigoriev I.V."/>
            <person name="Grimwood J."/>
            <person name="Kawashima T."/>
            <person name="Lindquist E."/>
            <person name="Lucas S.M."/>
            <person name="Mead P.E."/>
            <person name="Mitros T."/>
            <person name="Ogino H."/>
            <person name="Ohta Y."/>
            <person name="Poliakov A.V."/>
            <person name="Pollet N."/>
            <person name="Robert J."/>
            <person name="Salamov A."/>
            <person name="Sater A.K."/>
            <person name="Schmutz J."/>
            <person name="Terry A."/>
            <person name="Vize P.D."/>
            <person name="Warren W.C."/>
            <person name="Wells D."/>
            <person name="Wills A."/>
            <person name="Wilson R.K."/>
            <person name="Zimmerman L.B."/>
            <person name="Zorn A.M."/>
            <person name="Grainger R."/>
            <person name="Grammer T."/>
            <person name="Khokha M.K."/>
            <person name="Richardson P.M."/>
            <person name="Rokhsar D.S."/>
        </authorList>
    </citation>
    <scope>NUCLEOTIDE SEQUENCE [LARGE SCALE GENOMIC DNA]</scope>
    <source>
        <strain evidence="2">Nigerian</strain>
    </source>
</reference>
<dbReference type="PANTHER" id="PTHR21207:SF1">
    <property type="entry name" value="PACRG-LIKE PROTEIN"/>
    <property type="match status" value="1"/>
</dbReference>
<organism evidence="2">
    <name type="scientific">Xenopus tropicalis</name>
    <name type="common">Western clawed frog</name>
    <name type="synonym">Silurana tropicalis</name>
    <dbReference type="NCBI Taxonomy" id="8364"/>
    <lineage>
        <taxon>Eukaryota</taxon>
        <taxon>Metazoa</taxon>
        <taxon>Chordata</taxon>
        <taxon>Craniata</taxon>
        <taxon>Vertebrata</taxon>
        <taxon>Euteleostomi</taxon>
        <taxon>Amphibia</taxon>
        <taxon>Batrachia</taxon>
        <taxon>Anura</taxon>
        <taxon>Pipoidea</taxon>
        <taxon>Pipidae</taxon>
        <taxon>Xenopodinae</taxon>
        <taxon>Xenopus</taxon>
        <taxon>Silurana</taxon>
    </lineage>
</organism>